<name>A0A1H3LER1_9BACT</name>
<evidence type="ECO:0000256" key="2">
    <source>
        <dbReference type="ARBA" id="ARBA00022759"/>
    </source>
</evidence>
<dbReference type="NCBIfam" id="TIGR00632">
    <property type="entry name" value="vsr"/>
    <property type="match status" value="1"/>
</dbReference>
<comment type="function">
    <text evidence="6">May nick specific sequences that contain T:G mispairs resulting from m5C-deamination.</text>
</comment>
<keyword evidence="4 6" id="KW-0378">Hydrolase</keyword>
<accession>A0A1H3LER1</accession>
<organism evidence="7 8">
    <name type="scientific">Rhodonellum ikkaensis</name>
    <dbReference type="NCBI Taxonomy" id="336829"/>
    <lineage>
        <taxon>Bacteria</taxon>
        <taxon>Pseudomonadati</taxon>
        <taxon>Bacteroidota</taxon>
        <taxon>Cytophagia</taxon>
        <taxon>Cytophagales</taxon>
        <taxon>Cytophagaceae</taxon>
        <taxon>Rhodonellum</taxon>
    </lineage>
</organism>
<keyword evidence="2 6" id="KW-0255">Endonuclease</keyword>
<evidence type="ECO:0000313" key="8">
    <source>
        <dbReference type="Proteomes" id="UP000199663"/>
    </source>
</evidence>
<dbReference type="EC" id="3.1.-.-" evidence="6"/>
<evidence type="ECO:0000256" key="4">
    <source>
        <dbReference type="ARBA" id="ARBA00022801"/>
    </source>
</evidence>
<evidence type="ECO:0000256" key="1">
    <source>
        <dbReference type="ARBA" id="ARBA00022722"/>
    </source>
</evidence>
<keyword evidence="5 6" id="KW-0234">DNA repair</keyword>
<keyword evidence="1 6" id="KW-0540">Nuclease</keyword>
<evidence type="ECO:0000313" key="7">
    <source>
        <dbReference type="EMBL" id="SDY62355.1"/>
    </source>
</evidence>
<protein>
    <recommendedName>
        <fullName evidence="6">Very short patch repair endonuclease</fullName>
        <ecNumber evidence="6">3.1.-.-</ecNumber>
    </recommendedName>
</protein>
<keyword evidence="8" id="KW-1185">Reference proteome</keyword>
<dbReference type="GO" id="GO:0004519">
    <property type="term" value="F:endonuclease activity"/>
    <property type="evidence" value="ECO:0007669"/>
    <property type="project" value="UniProtKB-KW"/>
</dbReference>
<dbReference type="InterPro" id="IPR004603">
    <property type="entry name" value="DNA_mismatch_endonuc_vsr"/>
</dbReference>
<dbReference type="RefSeq" id="WP_019596380.1">
    <property type="nucleotide sequence ID" value="NZ_FNQC01000002.1"/>
</dbReference>
<gene>
    <name evidence="7" type="ORF">SAMN05444412_10212</name>
</gene>
<dbReference type="Proteomes" id="UP000199663">
    <property type="component" value="Unassembled WGS sequence"/>
</dbReference>
<dbReference type="Gene3D" id="3.40.960.10">
    <property type="entry name" value="VSR Endonuclease"/>
    <property type="match status" value="1"/>
</dbReference>
<proteinExistence type="inferred from homology"/>
<dbReference type="PIRSF" id="PIRSF018267">
    <property type="entry name" value="VSR_endonuc"/>
    <property type="match status" value="1"/>
</dbReference>
<comment type="caution">
    <text evidence="7">The sequence shown here is derived from an EMBL/GenBank/DDBJ whole genome shotgun (WGS) entry which is preliminary data.</text>
</comment>
<evidence type="ECO:0000256" key="3">
    <source>
        <dbReference type="ARBA" id="ARBA00022763"/>
    </source>
</evidence>
<evidence type="ECO:0000256" key="5">
    <source>
        <dbReference type="ARBA" id="ARBA00023204"/>
    </source>
</evidence>
<comment type="similarity">
    <text evidence="6">Belongs to the vsr family.</text>
</comment>
<sequence>MSGKRYTEAKITVPKFCEEEGFYTTKQRSYNMSQIRGKNTKPEILLKKALWHAGLRHRSNKQKLPGKPDIAFLKYKLLIFIDGAFWHGYDWENRKESIKSNRAFWLPKIERNRQRDREINQHYVQKGWTVLRIWDFEVKRENIDALIDRIRKEKEKVQKRKI</sequence>
<dbReference type="Pfam" id="PF03852">
    <property type="entry name" value="Vsr"/>
    <property type="match status" value="1"/>
</dbReference>
<evidence type="ECO:0000256" key="6">
    <source>
        <dbReference type="PIRNR" id="PIRNR018267"/>
    </source>
</evidence>
<dbReference type="SUPFAM" id="SSF52980">
    <property type="entry name" value="Restriction endonuclease-like"/>
    <property type="match status" value="1"/>
</dbReference>
<keyword evidence="3 6" id="KW-0227">DNA damage</keyword>
<dbReference type="InterPro" id="IPR011335">
    <property type="entry name" value="Restrct_endonuc-II-like"/>
</dbReference>
<dbReference type="EMBL" id="FNQC01000002">
    <property type="protein sequence ID" value="SDY62355.1"/>
    <property type="molecule type" value="Genomic_DNA"/>
</dbReference>
<dbReference type="CDD" id="cd00221">
    <property type="entry name" value="Vsr"/>
    <property type="match status" value="1"/>
</dbReference>
<reference evidence="7 8" key="1">
    <citation type="submission" date="2016-10" db="EMBL/GenBank/DDBJ databases">
        <authorList>
            <person name="Varghese N."/>
            <person name="Submissions S."/>
        </authorList>
    </citation>
    <scope>NUCLEOTIDE SEQUENCE [LARGE SCALE GENOMIC DNA]</scope>
    <source>
        <strain evidence="7 8">DSM 17997</strain>
    </source>
</reference>